<dbReference type="EMBL" id="JAIVGD010000003">
    <property type="protein sequence ID" value="KAH0775978.1"/>
    <property type="molecule type" value="Genomic_DNA"/>
</dbReference>
<sequence>MEADMVMLAHYPHKHWLYYNINNHRSFKPPLAKKRKTTKVKGKDQVNKTAESESDVKSSDDDDMPIPPPKDVGEPNVQAERAE</sequence>
<organism evidence="2 3">
    <name type="scientific">Solanum tuberosum</name>
    <name type="common">Potato</name>
    <dbReference type="NCBI Taxonomy" id="4113"/>
    <lineage>
        <taxon>Eukaryota</taxon>
        <taxon>Viridiplantae</taxon>
        <taxon>Streptophyta</taxon>
        <taxon>Embryophyta</taxon>
        <taxon>Tracheophyta</taxon>
        <taxon>Spermatophyta</taxon>
        <taxon>Magnoliopsida</taxon>
        <taxon>eudicotyledons</taxon>
        <taxon>Gunneridae</taxon>
        <taxon>Pentapetalae</taxon>
        <taxon>asterids</taxon>
        <taxon>lamiids</taxon>
        <taxon>Solanales</taxon>
        <taxon>Solanaceae</taxon>
        <taxon>Solanoideae</taxon>
        <taxon>Solaneae</taxon>
        <taxon>Solanum</taxon>
    </lineage>
</organism>
<keyword evidence="3" id="KW-1185">Reference proteome</keyword>
<name>A0ABQ7W7F0_SOLTU</name>
<reference evidence="2 3" key="1">
    <citation type="journal article" date="2021" name="bioRxiv">
        <title>Chromosome-scale and haplotype-resolved genome assembly of a tetraploid potato cultivar.</title>
        <authorList>
            <person name="Sun H."/>
            <person name="Jiao W.-B."/>
            <person name="Krause K."/>
            <person name="Campoy J.A."/>
            <person name="Goel M."/>
            <person name="Folz-Donahue K."/>
            <person name="Kukat C."/>
            <person name="Huettel B."/>
            <person name="Schneeberger K."/>
        </authorList>
    </citation>
    <scope>NUCLEOTIDE SEQUENCE [LARGE SCALE GENOMIC DNA]</scope>
    <source>
        <strain evidence="2">SolTubOtavaFocal</strain>
        <tissue evidence="2">Leaves</tissue>
    </source>
</reference>
<protein>
    <submittedName>
        <fullName evidence="2">Uncharacterized protein</fullName>
    </submittedName>
</protein>
<feature type="compositionally biased region" description="Basic and acidic residues" evidence="1">
    <location>
        <begin position="41"/>
        <end position="59"/>
    </location>
</feature>
<feature type="compositionally biased region" description="Basic residues" evidence="1">
    <location>
        <begin position="29"/>
        <end position="40"/>
    </location>
</feature>
<comment type="caution">
    <text evidence="2">The sequence shown here is derived from an EMBL/GenBank/DDBJ whole genome shotgun (WGS) entry which is preliminary data.</text>
</comment>
<accession>A0ABQ7W7F0</accession>
<evidence type="ECO:0000313" key="2">
    <source>
        <dbReference type="EMBL" id="KAH0775978.1"/>
    </source>
</evidence>
<proteinExistence type="predicted"/>
<gene>
    <name evidence="2" type="ORF">KY290_007389</name>
</gene>
<evidence type="ECO:0000313" key="3">
    <source>
        <dbReference type="Proteomes" id="UP000826656"/>
    </source>
</evidence>
<dbReference type="Proteomes" id="UP000826656">
    <property type="component" value="Unassembled WGS sequence"/>
</dbReference>
<evidence type="ECO:0000256" key="1">
    <source>
        <dbReference type="SAM" id="MobiDB-lite"/>
    </source>
</evidence>
<feature type="region of interest" description="Disordered" evidence="1">
    <location>
        <begin position="29"/>
        <end position="83"/>
    </location>
</feature>